<keyword evidence="3" id="KW-1185">Reference proteome</keyword>
<proteinExistence type="predicted"/>
<dbReference type="InterPro" id="IPR052026">
    <property type="entry name" value="ExeA_AAA_ATPase_DNA-bind"/>
</dbReference>
<sequence length="520" mass="56099">MYTHFFNLTQPPFSIAPDPRYLFMSDRHREALAHLLFGVGSGGGFVLLTGEIGAGKTTVCRCFLEQVPEHCELGYIFNPRLSVEELLQSVCEEFHIALPASASVKGYVDAINRYLLDCHAQGKNNVLVIDEAQNLSAGVLEQLRLLTNLETSERKLLQVILIGQPELRTMLADPSLEQLAQRIIARYHLGSLSEDETGSYVSHRMAVAGASGAPAFPPALTPLIHRLSKGVPRRINLLCDRALLGAYVENTHQVTRAILRKAASEVFNDDEMPAPKRWAMLAGGVLAGAAISAAALQLMPVKQQAKPAAASAATKAAAPVPVAVPVGHESAEPAMRELAALWGQTLAAGEPCEAAQRQELRCHQGKGGLYELRQLDRPAVLTLRDGAATRHAVLVALDDDKATLSVGGAKHAVSIASLAARFDGSFTTFWRAPRAFRDYVPAGGQGADVDWIAAKLAQLERAAAPAQAQLFDVRMQERLRAFQAAQGLKPDGMAGPRTYMRLNQLGGVAEPRLLADRKEN</sequence>
<dbReference type="InterPro" id="IPR036365">
    <property type="entry name" value="PGBD-like_sf"/>
</dbReference>
<dbReference type="InterPro" id="IPR002477">
    <property type="entry name" value="Peptidoglycan-bd-like"/>
</dbReference>
<dbReference type="Gene3D" id="1.10.101.10">
    <property type="entry name" value="PGBD-like superfamily/PGBD"/>
    <property type="match status" value="1"/>
</dbReference>
<dbReference type="PANTHER" id="PTHR35894">
    <property type="entry name" value="GENERAL SECRETION PATHWAY PROTEIN A-RELATED"/>
    <property type="match status" value="1"/>
</dbReference>
<organism evidence="2 3">
    <name type="scientific">Massilia agrisoli</name>
    <dbReference type="NCBI Taxonomy" id="2892444"/>
    <lineage>
        <taxon>Bacteria</taxon>
        <taxon>Pseudomonadati</taxon>
        <taxon>Pseudomonadota</taxon>
        <taxon>Betaproteobacteria</taxon>
        <taxon>Burkholderiales</taxon>
        <taxon>Oxalobacteraceae</taxon>
        <taxon>Telluria group</taxon>
        <taxon>Massilia</taxon>
    </lineage>
</organism>
<dbReference type="PANTHER" id="PTHR35894:SF1">
    <property type="entry name" value="PHOSPHORIBULOKINASE _ URIDINE KINASE FAMILY"/>
    <property type="match status" value="1"/>
</dbReference>
<reference evidence="2 3" key="1">
    <citation type="submission" date="2021-11" db="EMBL/GenBank/DDBJ databases">
        <authorList>
            <person name="Huq M.A."/>
        </authorList>
    </citation>
    <scope>NUCLEOTIDE SEQUENCE [LARGE SCALE GENOMIC DNA]</scope>
    <source>
        <strain evidence="2 3">MAHUQ-52</strain>
    </source>
</reference>
<dbReference type="Pfam" id="PF01471">
    <property type="entry name" value="PG_binding_1"/>
    <property type="match status" value="1"/>
</dbReference>
<dbReference type="SUPFAM" id="SSF52540">
    <property type="entry name" value="P-loop containing nucleoside triphosphate hydrolases"/>
    <property type="match status" value="1"/>
</dbReference>
<dbReference type="RefSeq" id="WP_229431017.1">
    <property type="nucleotide sequence ID" value="NZ_JAJHPV010000004.1"/>
</dbReference>
<comment type="caution">
    <text evidence="2">The sequence shown here is derived from an EMBL/GenBank/DDBJ whole genome shotgun (WGS) entry which is preliminary data.</text>
</comment>
<evidence type="ECO:0000313" key="3">
    <source>
        <dbReference type="Proteomes" id="UP001198701"/>
    </source>
</evidence>
<dbReference type="Gene3D" id="3.40.50.300">
    <property type="entry name" value="P-loop containing nucleotide triphosphate hydrolases"/>
    <property type="match status" value="1"/>
</dbReference>
<dbReference type="SUPFAM" id="SSF47090">
    <property type="entry name" value="PGBD-like"/>
    <property type="match status" value="1"/>
</dbReference>
<evidence type="ECO:0000313" key="2">
    <source>
        <dbReference type="EMBL" id="MCC6070098.1"/>
    </source>
</evidence>
<dbReference type="EMBL" id="JAJHPV010000004">
    <property type="protein sequence ID" value="MCC6070098.1"/>
    <property type="molecule type" value="Genomic_DNA"/>
</dbReference>
<dbReference type="Pfam" id="PF13401">
    <property type="entry name" value="AAA_22"/>
    <property type="match status" value="1"/>
</dbReference>
<accession>A0ABS8IQH3</accession>
<dbReference type="InterPro" id="IPR049945">
    <property type="entry name" value="AAA_22"/>
</dbReference>
<evidence type="ECO:0000259" key="1">
    <source>
        <dbReference type="SMART" id="SM00382"/>
    </source>
</evidence>
<dbReference type="SMART" id="SM00382">
    <property type="entry name" value="AAA"/>
    <property type="match status" value="1"/>
</dbReference>
<name>A0ABS8IQH3_9BURK</name>
<dbReference type="InterPro" id="IPR027417">
    <property type="entry name" value="P-loop_NTPase"/>
</dbReference>
<dbReference type="Proteomes" id="UP001198701">
    <property type="component" value="Unassembled WGS sequence"/>
</dbReference>
<dbReference type="InterPro" id="IPR003593">
    <property type="entry name" value="AAA+_ATPase"/>
</dbReference>
<gene>
    <name evidence="2" type="ORF">LMJ30_03860</name>
</gene>
<dbReference type="Gene3D" id="3.90.70.10">
    <property type="entry name" value="Cysteine proteinases"/>
    <property type="match status" value="1"/>
</dbReference>
<dbReference type="InterPro" id="IPR036366">
    <property type="entry name" value="PGBDSf"/>
</dbReference>
<protein>
    <submittedName>
        <fullName evidence="2">AAA family ATPase</fullName>
    </submittedName>
</protein>
<feature type="domain" description="AAA+ ATPase" evidence="1">
    <location>
        <begin position="42"/>
        <end position="195"/>
    </location>
</feature>